<feature type="non-terminal residue" evidence="1">
    <location>
        <position position="1"/>
    </location>
</feature>
<gene>
    <name evidence="1" type="ORF">COU12_02280</name>
</gene>
<proteinExistence type="predicted"/>
<accession>A0A2M6WFN1</accession>
<dbReference type="PANTHER" id="PTHR37953">
    <property type="entry name" value="UPF0127 PROTEIN MJ1496"/>
    <property type="match status" value="1"/>
</dbReference>
<reference evidence="2" key="1">
    <citation type="submission" date="2017-09" db="EMBL/GenBank/DDBJ databases">
        <title>Depth-based differentiation of microbial function through sediment-hosted aquifers and enrichment of novel symbionts in the deep terrestrial subsurface.</title>
        <authorList>
            <person name="Probst A.J."/>
            <person name="Ladd B."/>
            <person name="Jarett J.K."/>
            <person name="Geller-Mcgrath D.E."/>
            <person name="Sieber C.M.K."/>
            <person name="Emerson J.B."/>
            <person name="Anantharaman K."/>
            <person name="Thomas B.C."/>
            <person name="Malmstrom R."/>
            <person name="Stieglmeier M."/>
            <person name="Klingl A."/>
            <person name="Woyke T."/>
            <person name="Ryan C.M."/>
            <person name="Banfield J.F."/>
        </authorList>
    </citation>
    <scope>NUCLEOTIDE SEQUENCE [LARGE SCALE GENOMIC DNA]</scope>
</reference>
<dbReference type="PANTHER" id="PTHR37953:SF1">
    <property type="entry name" value="UPF0127 PROTEIN MJ1496"/>
    <property type="match status" value="1"/>
</dbReference>
<name>A0A2M6WFN1_9BACT</name>
<dbReference type="Gene3D" id="2.60.120.1140">
    <property type="entry name" value="Protein of unknown function DUF192"/>
    <property type="match status" value="1"/>
</dbReference>
<evidence type="ECO:0000313" key="1">
    <source>
        <dbReference type="EMBL" id="PIT91576.1"/>
    </source>
</evidence>
<dbReference type="Proteomes" id="UP000229530">
    <property type="component" value="Unassembled WGS sequence"/>
</dbReference>
<comment type="caution">
    <text evidence="1">The sequence shown here is derived from an EMBL/GenBank/DDBJ whole genome shotgun (WGS) entry which is preliminary data.</text>
</comment>
<organism evidence="1 2">
    <name type="scientific">Candidatus Jorgensenbacteria bacterium CG10_big_fil_rev_8_21_14_0_10_54_38</name>
    <dbReference type="NCBI Taxonomy" id="1974593"/>
    <lineage>
        <taxon>Bacteria</taxon>
        <taxon>Candidatus Joergenseniibacteriota</taxon>
    </lineage>
</organism>
<sequence>APLGINEGMLFRFDEPGIYPFWMKGMTFPIDIVWISGNSVAGFEEWVPVEAGVPDDKLKLYVPPAPVDKVLELAAGRVRILRAEAGDSVYVRPLVKKGYN</sequence>
<protein>
    <recommendedName>
        <fullName evidence="3">DUF192 domain-containing protein</fullName>
    </recommendedName>
</protein>
<dbReference type="EMBL" id="PFBE01000038">
    <property type="protein sequence ID" value="PIT91576.1"/>
    <property type="molecule type" value="Genomic_DNA"/>
</dbReference>
<dbReference type="InterPro" id="IPR038695">
    <property type="entry name" value="Saro_0823-like_sf"/>
</dbReference>
<evidence type="ECO:0008006" key="3">
    <source>
        <dbReference type="Google" id="ProtNLM"/>
    </source>
</evidence>
<dbReference type="InterPro" id="IPR003795">
    <property type="entry name" value="DUF192"/>
</dbReference>
<evidence type="ECO:0000313" key="2">
    <source>
        <dbReference type="Proteomes" id="UP000229530"/>
    </source>
</evidence>
<dbReference type="AlphaFoldDB" id="A0A2M6WFN1"/>
<dbReference type="Pfam" id="PF02643">
    <property type="entry name" value="DUF192"/>
    <property type="match status" value="1"/>
</dbReference>